<accession>A0ABD4T893</accession>
<dbReference type="InterPro" id="IPR011990">
    <property type="entry name" value="TPR-like_helical_dom_sf"/>
</dbReference>
<dbReference type="GO" id="GO:0004674">
    <property type="term" value="F:protein serine/threonine kinase activity"/>
    <property type="evidence" value="ECO:0007669"/>
    <property type="project" value="UniProtKB-KW"/>
</dbReference>
<name>A0ABD4T893_9CYAN</name>
<keyword evidence="2" id="KW-0418">Kinase</keyword>
<dbReference type="InterPro" id="IPR008271">
    <property type="entry name" value="Ser/Thr_kinase_AS"/>
</dbReference>
<dbReference type="InterPro" id="IPR000719">
    <property type="entry name" value="Prot_kinase_dom"/>
</dbReference>
<sequence length="487" mass="55974">MSSRNRYFIPSADRKLGDRYELLECLGDGSYGWVWKAQRLQDDAIVAVKIPKAQGGRNSELAEGEHLLNQPAHPNVVSVFWMGRVPPEREWYAIEMEYFPSHTLAWLLDEGDQGFTASYKMVLDLYAQVLAGVKYLHDLGMSHGDIKPQNILVSGDVAKLTDFGSSLLPEEIYTRTRENGGTVLYSAPEFAGAIHKQKDPGRIFKGDMYSLGVLLYHLVTSRLPHDTLSQVIRHTPFPRPREINTSVSPALEDFILRCLELDPEKRWDSVETLLNKFQSVKQSQLDYHPVRLVPSPRIRYEDWSSQAISLLEKGDYTQAELVASAEFENHKDINAFRLMVSAAFKDERYYDCLNYLDRFPEMLSFQSPATRDLHRIALKAYLETRQLHKAEIMLEWCLAEDGETPQLLLKKASILGAQAKYNEAAEILIQLNCQKPYDPAILKRLVLVFEQLRDIGKARSFLRVYSRLISDDLWAKRKRDYFEHLLS</sequence>
<dbReference type="Gene3D" id="3.30.200.20">
    <property type="entry name" value="Phosphorylase Kinase, domain 1"/>
    <property type="match status" value="1"/>
</dbReference>
<reference evidence="2 3" key="1">
    <citation type="journal article" date="2015" name="Genome Announc.">
        <title>Draft Genome Sequence of Filamentous Marine Cyanobacterium Lyngbya confervoides Strain BDU141951.</title>
        <authorList>
            <person name="Chandrababunaidu M.M."/>
            <person name="Sen D."/>
            <person name="Tripathy S."/>
        </authorList>
    </citation>
    <scope>NUCLEOTIDE SEQUENCE [LARGE SCALE GENOMIC DNA]</scope>
    <source>
        <strain evidence="2 3">BDU141951</strain>
    </source>
</reference>
<dbReference type="Gene3D" id="1.10.510.10">
    <property type="entry name" value="Transferase(Phosphotransferase) domain 1"/>
    <property type="match status" value="1"/>
</dbReference>
<feature type="domain" description="Protein kinase" evidence="1">
    <location>
        <begin position="20"/>
        <end position="278"/>
    </location>
</feature>
<keyword evidence="3" id="KW-1185">Reference proteome</keyword>
<dbReference type="SUPFAM" id="SSF48452">
    <property type="entry name" value="TPR-like"/>
    <property type="match status" value="1"/>
</dbReference>
<dbReference type="PROSITE" id="PS00108">
    <property type="entry name" value="PROTEIN_KINASE_ST"/>
    <property type="match status" value="1"/>
</dbReference>
<evidence type="ECO:0000313" key="2">
    <source>
        <dbReference type="EMBL" id="MCM1984749.1"/>
    </source>
</evidence>
<keyword evidence="2" id="KW-0808">Transferase</keyword>
<dbReference type="RefSeq" id="WP_166276974.1">
    <property type="nucleotide sequence ID" value="NZ_JTHE03000104.1"/>
</dbReference>
<dbReference type="SUPFAM" id="SSF56112">
    <property type="entry name" value="Protein kinase-like (PK-like)"/>
    <property type="match status" value="1"/>
</dbReference>
<proteinExistence type="predicted"/>
<evidence type="ECO:0000313" key="3">
    <source>
        <dbReference type="Proteomes" id="UP000031561"/>
    </source>
</evidence>
<organism evidence="2 3">
    <name type="scientific">Lyngbya confervoides BDU141951</name>
    <dbReference type="NCBI Taxonomy" id="1574623"/>
    <lineage>
        <taxon>Bacteria</taxon>
        <taxon>Bacillati</taxon>
        <taxon>Cyanobacteriota</taxon>
        <taxon>Cyanophyceae</taxon>
        <taxon>Oscillatoriophycideae</taxon>
        <taxon>Oscillatoriales</taxon>
        <taxon>Microcoleaceae</taxon>
        <taxon>Lyngbya</taxon>
    </lineage>
</organism>
<dbReference type="Pfam" id="PF00069">
    <property type="entry name" value="Pkinase"/>
    <property type="match status" value="1"/>
</dbReference>
<evidence type="ECO:0000259" key="1">
    <source>
        <dbReference type="PROSITE" id="PS50011"/>
    </source>
</evidence>
<dbReference type="Proteomes" id="UP000031561">
    <property type="component" value="Unassembled WGS sequence"/>
</dbReference>
<keyword evidence="2" id="KW-0723">Serine/threonine-protein kinase</keyword>
<dbReference type="PANTHER" id="PTHR24348">
    <property type="entry name" value="SERINE/THREONINE-PROTEIN KINASE UNC-51-RELATED"/>
    <property type="match status" value="1"/>
</dbReference>
<dbReference type="Gene3D" id="1.25.40.10">
    <property type="entry name" value="Tetratricopeptide repeat domain"/>
    <property type="match status" value="1"/>
</dbReference>
<protein>
    <submittedName>
        <fullName evidence="2">Serine/threonine protein kinase</fullName>
    </submittedName>
</protein>
<dbReference type="InterPro" id="IPR011009">
    <property type="entry name" value="Kinase-like_dom_sf"/>
</dbReference>
<dbReference type="AlphaFoldDB" id="A0ABD4T893"/>
<gene>
    <name evidence="2" type="ORF">QQ91_0018160</name>
</gene>
<dbReference type="EMBL" id="JTHE03000104">
    <property type="protein sequence ID" value="MCM1984749.1"/>
    <property type="molecule type" value="Genomic_DNA"/>
</dbReference>
<comment type="caution">
    <text evidence="2">The sequence shown here is derived from an EMBL/GenBank/DDBJ whole genome shotgun (WGS) entry which is preliminary data.</text>
</comment>
<dbReference type="CDD" id="cd14014">
    <property type="entry name" value="STKc_PknB_like"/>
    <property type="match status" value="1"/>
</dbReference>
<dbReference type="PROSITE" id="PS50011">
    <property type="entry name" value="PROTEIN_KINASE_DOM"/>
    <property type="match status" value="1"/>
</dbReference>
<dbReference type="InterPro" id="IPR045269">
    <property type="entry name" value="Atg1-like"/>
</dbReference>
<dbReference type="SMART" id="SM00220">
    <property type="entry name" value="S_TKc"/>
    <property type="match status" value="1"/>
</dbReference>